<feature type="transmembrane region" description="Helical" evidence="6">
    <location>
        <begin position="373"/>
        <end position="396"/>
    </location>
</feature>
<evidence type="ECO:0000313" key="8">
    <source>
        <dbReference type="EMBL" id="ODQ81491.1"/>
    </source>
</evidence>
<keyword evidence="5 6" id="KW-0472">Membrane</keyword>
<keyword evidence="9" id="KW-1185">Reference proteome</keyword>
<dbReference type="EMBL" id="KV454427">
    <property type="protein sequence ID" value="ODQ81491.1"/>
    <property type="molecule type" value="Genomic_DNA"/>
</dbReference>
<feature type="transmembrane region" description="Helical" evidence="6">
    <location>
        <begin position="62"/>
        <end position="82"/>
    </location>
</feature>
<dbReference type="InterPro" id="IPR013057">
    <property type="entry name" value="AA_transpt_TM"/>
</dbReference>
<dbReference type="STRING" id="984486.A0A1E3QUZ3"/>
<gene>
    <name evidence="8" type="ORF">BABINDRAFT_159771</name>
</gene>
<comment type="subcellular location">
    <subcellularLocation>
        <location evidence="1">Membrane</location>
        <topology evidence="1">Multi-pass membrane protein</topology>
    </subcellularLocation>
</comment>
<feature type="transmembrane region" description="Helical" evidence="6">
    <location>
        <begin position="193"/>
        <end position="217"/>
    </location>
</feature>
<dbReference type="OrthoDB" id="438545at2759"/>
<dbReference type="Proteomes" id="UP000094336">
    <property type="component" value="Unassembled WGS sequence"/>
</dbReference>
<feature type="transmembrane region" description="Helical" evidence="6">
    <location>
        <begin position="94"/>
        <end position="110"/>
    </location>
</feature>
<proteinExistence type="inferred from homology"/>
<dbReference type="AlphaFoldDB" id="A0A1E3QUZ3"/>
<keyword evidence="3 6" id="KW-0812">Transmembrane</keyword>
<feature type="transmembrane region" description="Helical" evidence="6">
    <location>
        <begin position="303"/>
        <end position="321"/>
    </location>
</feature>
<evidence type="ECO:0000256" key="3">
    <source>
        <dbReference type="ARBA" id="ARBA00022692"/>
    </source>
</evidence>
<feature type="transmembrane region" description="Helical" evidence="6">
    <location>
        <begin position="229"/>
        <end position="250"/>
    </location>
</feature>
<keyword evidence="4 6" id="KW-1133">Transmembrane helix</keyword>
<organism evidence="8 9">
    <name type="scientific">Babjeviella inositovora NRRL Y-12698</name>
    <dbReference type="NCBI Taxonomy" id="984486"/>
    <lineage>
        <taxon>Eukaryota</taxon>
        <taxon>Fungi</taxon>
        <taxon>Dikarya</taxon>
        <taxon>Ascomycota</taxon>
        <taxon>Saccharomycotina</taxon>
        <taxon>Pichiomycetes</taxon>
        <taxon>Serinales incertae sedis</taxon>
        <taxon>Babjeviella</taxon>
    </lineage>
</organism>
<feature type="transmembrane region" description="Helical" evidence="6">
    <location>
        <begin position="161"/>
        <end position="181"/>
    </location>
</feature>
<dbReference type="GO" id="GO:0005290">
    <property type="term" value="F:L-histidine transmembrane transporter activity"/>
    <property type="evidence" value="ECO:0007669"/>
    <property type="project" value="TreeGrafter"/>
</dbReference>
<dbReference type="GO" id="GO:0000329">
    <property type="term" value="C:fungal-type vacuole membrane"/>
    <property type="evidence" value="ECO:0007669"/>
    <property type="project" value="TreeGrafter"/>
</dbReference>
<dbReference type="GO" id="GO:0061459">
    <property type="term" value="F:L-arginine transmembrane transporter activity"/>
    <property type="evidence" value="ECO:0007669"/>
    <property type="project" value="TreeGrafter"/>
</dbReference>
<evidence type="ECO:0000256" key="4">
    <source>
        <dbReference type="ARBA" id="ARBA00022989"/>
    </source>
</evidence>
<feature type="transmembrane region" description="Helical" evidence="6">
    <location>
        <begin position="122"/>
        <end position="141"/>
    </location>
</feature>
<reference evidence="9" key="1">
    <citation type="submission" date="2016-05" db="EMBL/GenBank/DDBJ databases">
        <title>Comparative genomics of biotechnologically important yeasts.</title>
        <authorList>
            <consortium name="DOE Joint Genome Institute"/>
            <person name="Riley R."/>
            <person name="Haridas S."/>
            <person name="Wolfe K.H."/>
            <person name="Lopes M.R."/>
            <person name="Hittinger C.T."/>
            <person name="Goker M."/>
            <person name="Salamov A."/>
            <person name="Wisecaver J."/>
            <person name="Long T.M."/>
            <person name="Aerts A.L."/>
            <person name="Barry K."/>
            <person name="Choi C."/>
            <person name="Clum A."/>
            <person name="Coughlan A.Y."/>
            <person name="Deshpande S."/>
            <person name="Douglass A.P."/>
            <person name="Hanson S.J."/>
            <person name="Klenk H.-P."/>
            <person name="Labutti K."/>
            <person name="Lapidus A."/>
            <person name="Lindquist E."/>
            <person name="Lipzen A."/>
            <person name="Meier-Kolthoff J.P."/>
            <person name="Ohm R.A."/>
            <person name="Otillar R.P."/>
            <person name="Pangilinan J."/>
            <person name="Peng Y."/>
            <person name="Rokas A."/>
            <person name="Rosa C.A."/>
            <person name="Scheuner C."/>
            <person name="Sibirny A.A."/>
            <person name="Slot J.C."/>
            <person name="Stielow J.B."/>
            <person name="Sun H."/>
            <person name="Kurtzman C.P."/>
            <person name="Blackwell M."/>
            <person name="Grigoriev I.V."/>
            <person name="Jeffries T.W."/>
        </authorList>
    </citation>
    <scope>NUCLEOTIDE SEQUENCE [LARGE SCALE GENOMIC DNA]</scope>
    <source>
        <strain evidence="9">NRRL Y-12698</strain>
    </source>
</reference>
<dbReference type="GO" id="GO:0015194">
    <property type="term" value="F:L-serine transmembrane transporter activity"/>
    <property type="evidence" value="ECO:0007669"/>
    <property type="project" value="TreeGrafter"/>
</dbReference>
<accession>A0A1E3QUZ3</accession>
<evidence type="ECO:0000259" key="7">
    <source>
        <dbReference type="Pfam" id="PF01490"/>
    </source>
</evidence>
<dbReference type="PANTHER" id="PTHR22950">
    <property type="entry name" value="AMINO ACID TRANSPORTER"/>
    <property type="match status" value="1"/>
</dbReference>
<dbReference type="PANTHER" id="PTHR22950:SF224">
    <property type="entry name" value="VACUOLAR AMINO ACID TRANSPORTER 7"/>
    <property type="match status" value="1"/>
</dbReference>
<protein>
    <recommendedName>
        <fullName evidence="7">Amino acid transporter transmembrane domain-containing protein</fullName>
    </recommendedName>
</protein>
<feature type="domain" description="Amino acid transporter transmembrane" evidence="7">
    <location>
        <begin position="2"/>
        <end position="386"/>
    </location>
</feature>
<dbReference type="GO" id="GO:0005302">
    <property type="term" value="F:L-tyrosine transmembrane transporter activity"/>
    <property type="evidence" value="ECO:0007669"/>
    <property type="project" value="TreeGrafter"/>
</dbReference>
<dbReference type="GO" id="GO:0005313">
    <property type="term" value="F:L-glutamate transmembrane transporter activity"/>
    <property type="evidence" value="ECO:0007669"/>
    <property type="project" value="TreeGrafter"/>
</dbReference>
<feature type="transmembrane region" description="Helical" evidence="6">
    <location>
        <begin position="327"/>
        <end position="352"/>
    </location>
</feature>
<evidence type="ECO:0000256" key="2">
    <source>
        <dbReference type="ARBA" id="ARBA00008066"/>
    </source>
</evidence>
<dbReference type="RefSeq" id="XP_018986819.1">
    <property type="nucleotide sequence ID" value="XM_019127874.1"/>
</dbReference>
<evidence type="ECO:0000256" key="6">
    <source>
        <dbReference type="SAM" id="Phobius"/>
    </source>
</evidence>
<evidence type="ECO:0000313" key="9">
    <source>
        <dbReference type="Proteomes" id="UP000094336"/>
    </source>
</evidence>
<name>A0A1E3QUZ3_9ASCO</name>
<sequence length="399" mass="43599">MAMPLVLKADGIVFGLAAIFVAGLTCGFGFYLQALTSKYVPSGKATFFSICKIPYPKLAPMFDLLIAFNCFGSGLSYLVLFADLMPEVTGFGSRVSWIVANMFIVVPLCFMRRLDSLKYTSFLALGAIGYMMVLICVNYFVGVSPELKGDITFTPSGWTDVIGTFSIPIFAFAGHQNMFTIINEANDKSVSNLFRIINISTFSSYTLYSVVGMLGYLTFGNKVQGNIMVMYTPSALISFGQGAIAFMVLLSYPLMFHPTRTCINNVYQHMREWTLEPAFQEIQPLLETEALPKQTLDMNNTEFTVITSVLLVIAYFFAFTVSSFGLVVAFIGATGCTSVAMIVPGIFGYGLIGRGIPRVSGEGSTKYDVVIRRAALGLAIYGVLVMVCCLYAIFVLEGI</sequence>
<evidence type="ECO:0000256" key="1">
    <source>
        <dbReference type="ARBA" id="ARBA00004141"/>
    </source>
</evidence>
<dbReference type="GO" id="GO:0015189">
    <property type="term" value="F:L-lysine transmembrane transporter activity"/>
    <property type="evidence" value="ECO:0007669"/>
    <property type="project" value="TreeGrafter"/>
</dbReference>
<comment type="similarity">
    <text evidence="2">Belongs to the amino acid/polyamine transporter 2 family.</text>
</comment>
<evidence type="ECO:0000256" key="5">
    <source>
        <dbReference type="ARBA" id="ARBA00023136"/>
    </source>
</evidence>
<feature type="transmembrane region" description="Helical" evidence="6">
    <location>
        <begin position="12"/>
        <end position="32"/>
    </location>
</feature>
<dbReference type="Pfam" id="PF01490">
    <property type="entry name" value="Aa_trans"/>
    <property type="match status" value="1"/>
</dbReference>
<dbReference type="GeneID" id="30145727"/>